<name>A0A0A8Y683_ARUDO</name>
<dbReference type="EMBL" id="GBRH01276309">
    <property type="protein sequence ID" value="JAD21586.1"/>
    <property type="molecule type" value="Transcribed_RNA"/>
</dbReference>
<organism evidence="2">
    <name type="scientific">Arundo donax</name>
    <name type="common">Giant reed</name>
    <name type="synonym">Donax arundinaceus</name>
    <dbReference type="NCBI Taxonomy" id="35708"/>
    <lineage>
        <taxon>Eukaryota</taxon>
        <taxon>Viridiplantae</taxon>
        <taxon>Streptophyta</taxon>
        <taxon>Embryophyta</taxon>
        <taxon>Tracheophyta</taxon>
        <taxon>Spermatophyta</taxon>
        <taxon>Magnoliopsida</taxon>
        <taxon>Liliopsida</taxon>
        <taxon>Poales</taxon>
        <taxon>Poaceae</taxon>
        <taxon>PACMAD clade</taxon>
        <taxon>Arundinoideae</taxon>
        <taxon>Arundineae</taxon>
        <taxon>Arundo</taxon>
    </lineage>
</organism>
<protein>
    <submittedName>
        <fullName evidence="2">Uncharacterized protein</fullName>
    </submittedName>
</protein>
<feature type="compositionally biased region" description="Basic and acidic residues" evidence="1">
    <location>
        <begin position="152"/>
        <end position="169"/>
    </location>
</feature>
<feature type="compositionally biased region" description="Basic and acidic residues" evidence="1">
    <location>
        <begin position="108"/>
        <end position="118"/>
    </location>
</feature>
<feature type="compositionally biased region" description="Basic residues" evidence="1">
    <location>
        <begin position="31"/>
        <end position="42"/>
    </location>
</feature>
<feature type="compositionally biased region" description="Low complexity" evidence="1">
    <location>
        <begin position="43"/>
        <end position="59"/>
    </location>
</feature>
<accession>A0A0A8Y683</accession>
<evidence type="ECO:0000256" key="1">
    <source>
        <dbReference type="SAM" id="MobiDB-lite"/>
    </source>
</evidence>
<reference evidence="2" key="1">
    <citation type="submission" date="2014-09" db="EMBL/GenBank/DDBJ databases">
        <authorList>
            <person name="Magalhaes I.L.F."/>
            <person name="Oliveira U."/>
            <person name="Santos F.R."/>
            <person name="Vidigal T.H.D.A."/>
            <person name="Brescovit A.D."/>
            <person name="Santos A.J."/>
        </authorList>
    </citation>
    <scope>NUCLEOTIDE SEQUENCE</scope>
    <source>
        <tissue evidence="2">Shoot tissue taken approximately 20 cm above the soil surface</tissue>
    </source>
</reference>
<feature type="region of interest" description="Disordered" evidence="1">
    <location>
        <begin position="1"/>
        <end position="182"/>
    </location>
</feature>
<feature type="compositionally biased region" description="Basic residues" evidence="1">
    <location>
        <begin position="1"/>
        <end position="12"/>
    </location>
</feature>
<reference evidence="2" key="2">
    <citation type="journal article" date="2015" name="Data Brief">
        <title>Shoot transcriptome of the giant reed, Arundo donax.</title>
        <authorList>
            <person name="Barrero R.A."/>
            <person name="Guerrero F.D."/>
            <person name="Moolhuijzen P."/>
            <person name="Goolsby J.A."/>
            <person name="Tidwell J."/>
            <person name="Bellgard S.E."/>
            <person name="Bellgard M.I."/>
        </authorList>
    </citation>
    <scope>NUCLEOTIDE SEQUENCE</scope>
    <source>
        <tissue evidence="2">Shoot tissue taken approximately 20 cm above the soil surface</tissue>
    </source>
</reference>
<feature type="compositionally biased region" description="Low complexity" evidence="1">
    <location>
        <begin position="119"/>
        <end position="134"/>
    </location>
</feature>
<evidence type="ECO:0000313" key="2">
    <source>
        <dbReference type="EMBL" id="JAD21586.1"/>
    </source>
</evidence>
<dbReference type="AlphaFoldDB" id="A0A0A8Y683"/>
<proteinExistence type="predicted"/>
<sequence>MDPGGRRPRRRGPVALRQEQHGACPPSTRSSARRAAKARLGRRSTPLALPSAASSPSSPRRGRCLAASTPPLRIPSPRRGLTPPRPPRLPLHRSVPSAAATPPRQPRPCRELLCRRPSDGAACAAAPRAPAASAPRRRPPCADQPVPSAAASEKRNDADDDRVEEKDPSSRGASGIYSMERR</sequence>